<evidence type="ECO:0000259" key="1">
    <source>
        <dbReference type="Pfam" id="PF01636"/>
    </source>
</evidence>
<keyword evidence="3" id="KW-1185">Reference proteome</keyword>
<feature type="domain" description="Aminoglycoside phosphotransferase" evidence="1">
    <location>
        <begin position="23"/>
        <end position="241"/>
    </location>
</feature>
<dbReference type="RefSeq" id="WP_111607873.1">
    <property type="nucleotide sequence ID" value="NZ_BMLJ01000014.1"/>
</dbReference>
<dbReference type="Gene3D" id="3.90.1200.10">
    <property type="match status" value="1"/>
</dbReference>
<proteinExistence type="predicted"/>
<evidence type="ECO:0000313" key="3">
    <source>
        <dbReference type="Proteomes" id="UP000516370"/>
    </source>
</evidence>
<dbReference type="SUPFAM" id="SSF56112">
    <property type="entry name" value="Protein kinase-like (PK-like)"/>
    <property type="match status" value="1"/>
</dbReference>
<accession>A0A7H1J8P0</accession>
<dbReference type="PANTHER" id="PTHR40086">
    <property type="entry name" value="PHOSPHOTRANSFERASE YTMP-RELATED"/>
    <property type="match status" value="1"/>
</dbReference>
<dbReference type="OrthoDB" id="179763at2"/>
<gene>
    <name evidence="2" type="ORF">IBG28_04220</name>
</gene>
<dbReference type="Gene3D" id="3.30.200.20">
    <property type="entry name" value="Phosphorylase Kinase, domain 1"/>
    <property type="match status" value="1"/>
</dbReference>
<dbReference type="AlphaFoldDB" id="A0A7H1J8P0"/>
<dbReference type="EMBL" id="CP061081">
    <property type="protein sequence ID" value="QNT06856.1"/>
    <property type="molecule type" value="Genomic_DNA"/>
</dbReference>
<dbReference type="CDD" id="cd05151">
    <property type="entry name" value="ChoK-like"/>
    <property type="match status" value="1"/>
</dbReference>
<dbReference type="InterPro" id="IPR002575">
    <property type="entry name" value="Aminoglycoside_PTrfase"/>
</dbReference>
<dbReference type="Pfam" id="PF01636">
    <property type="entry name" value="APH"/>
    <property type="match status" value="1"/>
</dbReference>
<name>A0A7H1J8P0_9GAMM</name>
<sequence length="310" mass="35697">MTVLSEYFVKMAGILPAITEVEVTLLEEGFSNKVYLIYWHQIPRLVLRLPGLDELAFNIDRQNEMIVLQSAVQAGISPPVLWHDEQGAFACQFVAQPSLDWNVKHSNNSIARIANALVHAHNLPAIKRSFCIYHLIEHYLQSIASLMSTHIDLQEELVYLRELFLNLPRVSPHYPSVVCHNDLNPKNILMDDSRIWLIDWEYAGMGDPLFDLAVVARSHNLTREQQEHLLHMYDGTLEMEIALDKMAQYSLAYSLREIVWLFLKYLTTPEDPKAWSAYVDFKSIPSLNPFLERGFVNDFAVRSCLDKSIK</sequence>
<dbReference type="PANTHER" id="PTHR40086:SF1">
    <property type="entry name" value="CELL CYCLE REGULATOR CCRZ"/>
    <property type="match status" value="1"/>
</dbReference>
<evidence type="ECO:0000313" key="2">
    <source>
        <dbReference type="EMBL" id="QNT06856.1"/>
    </source>
</evidence>
<dbReference type="InterPro" id="IPR011009">
    <property type="entry name" value="Kinase-like_dom_sf"/>
</dbReference>
<dbReference type="KEGG" id="mard:IBG28_04220"/>
<organism evidence="2 3">
    <name type="scientific">Marinomonas arctica</name>
    <dbReference type="NCBI Taxonomy" id="383750"/>
    <lineage>
        <taxon>Bacteria</taxon>
        <taxon>Pseudomonadati</taxon>
        <taxon>Pseudomonadota</taxon>
        <taxon>Gammaproteobacteria</taxon>
        <taxon>Oceanospirillales</taxon>
        <taxon>Oceanospirillaceae</taxon>
        <taxon>Marinomonas</taxon>
    </lineage>
</organism>
<dbReference type="InterPro" id="IPR052077">
    <property type="entry name" value="CcrZ_PhaseVar_Mediator"/>
</dbReference>
<keyword evidence="2" id="KW-0808">Transferase</keyword>
<dbReference type="Proteomes" id="UP000516370">
    <property type="component" value="Chromosome"/>
</dbReference>
<dbReference type="GO" id="GO:0016740">
    <property type="term" value="F:transferase activity"/>
    <property type="evidence" value="ECO:0007669"/>
    <property type="project" value="UniProtKB-KW"/>
</dbReference>
<reference evidence="2 3" key="1">
    <citation type="submission" date="2020-09" db="EMBL/GenBank/DDBJ databases">
        <title>Complete genome sequence of an Arctic sea ice bacterium Marinomonas arctica BSI20414.</title>
        <authorList>
            <person name="Liao L."/>
            <person name="Chen B."/>
        </authorList>
    </citation>
    <scope>NUCLEOTIDE SEQUENCE [LARGE SCALE GENOMIC DNA]</scope>
    <source>
        <strain evidence="2 3">BSI20414</strain>
    </source>
</reference>
<protein>
    <submittedName>
        <fullName evidence="2">Phosphotransferase family protein</fullName>
    </submittedName>
</protein>